<accession>A0ABR2HJL8</accession>
<dbReference type="EMBL" id="JAPCWZ010000010">
    <property type="protein sequence ID" value="KAK8848401.1"/>
    <property type="molecule type" value="Genomic_DNA"/>
</dbReference>
<keyword evidence="2" id="KW-0732">Signal</keyword>
<comment type="caution">
    <text evidence="3">The sequence shown here is derived from an EMBL/GenBank/DDBJ whole genome shotgun (WGS) entry which is preliminary data.</text>
</comment>
<feature type="chain" id="PRO_5045517164" evidence="2">
    <location>
        <begin position="23"/>
        <end position="122"/>
    </location>
</feature>
<feature type="signal peptide" evidence="2">
    <location>
        <begin position="1"/>
        <end position="22"/>
    </location>
</feature>
<proteinExistence type="predicted"/>
<dbReference type="Proteomes" id="UP001390339">
    <property type="component" value="Unassembled WGS sequence"/>
</dbReference>
<evidence type="ECO:0000256" key="1">
    <source>
        <dbReference type="SAM" id="MobiDB-lite"/>
    </source>
</evidence>
<keyword evidence="4" id="KW-1185">Reference proteome</keyword>
<feature type="region of interest" description="Disordered" evidence="1">
    <location>
        <begin position="34"/>
        <end position="61"/>
    </location>
</feature>
<evidence type="ECO:0000256" key="2">
    <source>
        <dbReference type="SAM" id="SignalP"/>
    </source>
</evidence>
<name>A0ABR2HJL8_9PEZI</name>
<protein>
    <submittedName>
        <fullName evidence="3">Uncharacterized protein</fullName>
    </submittedName>
</protein>
<evidence type="ECO:0000313" key="4">
    <source>
        <dbReference type="Proteomes" id="UP001390339"/>
    </source>
</evidence>
<evidence type="ECO:0000313" key="3">
    <source>
        <dbReference type="EMBL" id="KAK8848401.1"/>
    </source>
</evidence>
<reference evidence="3 4" key="1">
    <citation type="journal article" date="2024" name="IMA Fungus">
        <title>Apiospora arundinis, a panoply of carbohydrate-active enzymes and secondary metabolites.</title>
        <authorList>
            <person name="Sorensen T."/>
            <person name="Petersen C."/>
            <person name="Muurmann A.T."/>
            <person name="Christiansen J.V."/>
            <person name="Brundto M.L."/>
            <person name="Overgaard C.K."/>
            <person name="Boysen A.T."/>
            <person name="Wollenberg R.D."/>
            <person name="Larsen T.O."/>
            <person name="Sorensen J.L."/>
            <person name="Nielsen K.L."/>
            <person name="Sondergaard T.E."/>
        </authorList>
    </citation>
    <scope>NUCLEOTIDE SEQUENCE [LARGE SCALE GENOMIC DNA]</scope>
    <source>
        <strain evidence="3 4">AAU 773</strain>
    </source>
</reference>
<sequence length="122" mass="13099">MFNLRNIVLAIAVIGAAPLAAAVPSAPGTDLDTGVDSFAADGITESPPVVERQAEDDDPVSLFETRSDGKCDVVSKKKSRCESTQCKADENCSFGRKGCQMKKNTRNFKKPVACSQCRCINR</sequence>
<gene>
    <name evidence="3" type="ORF">PGQ11_014881</name>
</gene>
<organism evidence="3 4">
    <name type="scientific">Apiospora arundinis</name>
    <dbReference type="NCBI Taxonomy" id="335852"/>
    <lineage>
        <taxon>Eukaryota</taxon>
        <taxon>Fungi</taxon>
        <taxon>Dikarya</taxon>
        <taxon>Ascomycota</taxon>
        <taxon>Pezizomycotina</taxon>
        <taxon>Sordariomycetes</taxon>
        <taxon>Xylariomycetidae</taxon>
        <taxon>Amphisphaeriales</taxon>
        <taxon>Apiosporaceae</taxon>
        <taxon>Apiospora</taxon>
    </lineage>
</organism>